<gene>
    <name evidence="1" type="ORF">PF011_g30058</name>
</gene>
<accession>A0A6A3GU60</accession>
<evidence type="ECO:0000313" key="2">
    <source>
        <dbReference type="Proteomes" id="UP000460718"/>
    </source>
</evidence>
<sequence>MNLGLLVPFVRRVMFPVSASLSWLQVDLVQGWFTCELVVRCTSDHRDLRRAFSHCALQVGFTCIMIQGSLVLTKHLSRLLGHICIDGNRSLVSYWFPSQRAP</sequence>
<comment type="caution">
    <text evidence="1">The sequence shown here is derived from an EMBL/GenBank/DDBJ whole genome shotgun (WGS) entry which is preliminary data.</text>
</comment>
<organism evidence="1 2">
    <name type="scientific">Phytophthora fragariae</name>
    <dbReference type="NCBI Taxonomy" id="53985"/>
    <lineage>
        <taxon>Eukaryota</taxon>
        <taxon>Sar</taxon>
        <taxon>Stramenopiles</taxon>
        <taxon>Oomycota</taxon>
        <taxon>Peronosporomycetes</taxon>
        <taxon>Peronosporales</taxon>
        <taxon>Peronosporaceae</taxon>
        <taxon>Phytophthora</taxon>
    </lineage>
</organism>
<dbReference type="EMBL" id="QXFW01005949">
    <property type="protein sequence ID" value="KAE8960541.1"/>
    <property type="molecule type" value="Genomic_DNA"/>
</dbReference>
<name>A0A6A3GU60_9STRA</name>
<reference evidence="1 2" key="1">
    <citation type="submission" date="2018-09" db="EMBL/GenBank/DDBJ databases">
        <title>Genomic investigation of the strawberry pathogen Phytophthora fragariae indicates pathogenicity is determined by transcriptional variation in three key races.</title>
        <authorList>
            <person name="Adams T.M."/>
            <person name="Armitage A.D."/>
            <person name="Sobczyk M.K."/>
            <person name="Bates H.J."/>
            <person name="Dunwell J.M."/>
            <person name="Nellist C.F."/>
            <person name="Harrison R.J."/>
        </authorList>
    </citation>
    <scope>NUCLEOTIDE SEQUENCE [LARGE SCALE GENOMIC DNA]</scope>
    <source>
        <strain evidence="1 2">SCRP245</strain>
    </source>
</reference>
<dbReference type="AlphaFoldDB" id="A0A6A3GU60"/>
<evidence type="ECO:0000313" key="1">
    <source>
        <dbReference type="EMBL" id="KAE8960541.1"/>
    </source>
</evidence>
<proteinExistence type="predicted"/>
<protein>
    <submittedName>
        <fullName evidence="1">Uncharacterized protein</fullName>
    </submittedName>
</protein>
<dbReference type="Proteomes" id="UP000460718">
    <property type="component" value="Unassembled WGS sequence"/>
</dbReference>